<dbReference type="EnsemblMetazoa" id="ASIC018668-RA">
    <property type="protein sequence ID" value="ASIC018668-PA"/>
    <property type="gene ID" value="ASIC018668"/>
</dbReference>
<gene>
    <name evidence="2" type="ORF">ZHAS_00018668</name>
</gene>
<evidence type="ECO:0000313" key="4">
    <source>
        <dbReference type="Proteomes" id="UP000030765"/>
    </source>
</evidence>
<dbReference type="Proteomes" id="UP000030765">
    <property type="component" value="Unassembled WGS sequence"/>
</dbReference>
<keyword evidence="4" id="KW-1185">Reference proteome</keyword>
<proteinExistence type="predicted"/>
<protein>
    <submittedName>
        <fullName evidence="2 3">Membrane protein</fullName>
    </submittedName>
</protein>
<name>A0A084WK92_ANOSI</name>
<reference evidence="2 4" key="1">
    <citation type="journal article" date="2014" name="BMC Genomics">
        <title>Genome sequence of Anopheles sinensis provides insight into genetics basis of mosquito competence for malaria parasites.</title>
        <authorList>
            <person name="Zhou D."/>
            <person name="Zhang D."/>
            <person name="Ding G."/>
            <person name="Shi L."/>
            <person name="Hou Q."/>
            <person name="Ye Y."/>
            <person name="Xu Y."/>
            <person name="Zhou H."/>
            <person name="Xiong C."/>
            <person name="Li S."/>
            <person name="Yu J."/>
            <person name="Hong S."/>
            <person name="Yu X."/>
            <person name="Zou P."/>
            <person name="Chen C."/>
            <person name="Chang X."/>
            <person name="Wang W."/>
            <person name="Lv Y."/>
            <person name="Sun Y."/>
            <person name="Ma L."/>
            <person name="Shen B."/>
            <person name="Zhu C."/>
        </authorList>
    </citation>
    <scope>NUCLEOTIDE SEQUENCE [LARGE SCALE GENOMIC DNA]</scope>
</reference>
<dbReference type="AlphaFoldDB" id="A0A084WK92"/>
<reference evidence="3" key="2">
    <citation type="submission" date="2020-05" db="UniProtKB">
        <authorList>
            <consortium name="EnsemblMetazoa"/>
        </authorList>
    </citation>
    <scope>IDENTIFICATION</scope>
</reference>
<evidence type="ECO:0000256" key="1">
    <source>
        <dbReference type="SAM" id="MobiDB-lite"/>
    </source>
</evidence>
<sequence>MSSTSFKVKPACPDEDWKDGKDEGQPFRGYSLHGWRCLVYVHAKLSIHRFIFYLR</sequence>
<accession>A0A084WK92</accession>
<feature type="region of interest" description="Disordered" evidence="1">
    <location>
        <begin position="1"/>
        <end position="22"/>
    </location>
</feature>
<evidence type="ECO:0000313" key="2">
    <source>
        <dbReference type="EMBL" id="KFB50636.1"/>
    </source>
</evidence>
<dbReference type="EMBL" id="ATLV01024101">
    <property type="status" value="NOT_ANNOTATED_CDS"/>
    <property type="molecule type" value="Genomic_DNA"/>
</dbReference>
<dbReference type="VEuPathDB" id="VectorBase:ASIC018668"/>
<dbReference type="EMBL" id="KE525349">
    <property type="protein sequence ID" value="KFB50636.1"/>
    <property type="molecule type" value="Genomic_DNA"/>
</dbReference>
<organism evidence="2">
    <name type="scientific">Anopheles sinensis</name>
    <name type="common">Mosquito</name>
    <dbReference type="NCBI Taxonomy" id="74873"/>
    <lineage>
        <taxon>Eukaryota</taxon>
        <taxon>Metazoa</taxon>
        <taxon>Ecdysozoa</taxon>
        <taxon>Arthropoda</taxon>
        <taxon>Hexapoda</taxon>
        <taxon>Insecta</taxon>
        <taxon>Pterygota</taxon>
        <taxon>Neoptera</taxon>
        <taxon>Endopterygota</taxon>
        <taxon>Diptera</taxon>
        <taxon>Nematocera</taxon>
        <taxon>Culicoidea</taxon>
        <taxon>Culicidae</taxon>
        <taxon>Anophelinae</taxon>
        <taxon>Anopheles</taxon>
    </lineage>
</organism>
<evidence type="ECO:0000313" key="3">
    <source>
        <dbReference type="EnsemblMetazoa" id="ASIC018668-PA"/>
    </source>
</evidence>